<dbReference type="EMBL" id="DSMG01000151">
    <property type="protein sequence ID" value="HDX32726.1"/>
    <property type="molecule type" value="Genomic_DNA"/>
</dbReference>
<dbReference type="PROSITE" id="PS51841">
    <property type="entry name" value="LTD"/>
    <property type="match status" value="2"/>
</dbReference>
<keyword evidence="2" id="KW-0732">Signal</keyword>
<feature type="domain" description="LTD" evidence="3">
    <location>
        <begin position="44"/>
        <end position="163"/>
    </location>
</feature>
<dbReference type="InterPro" id="IPR014867">
    <property type="entry name" value="Spore_coat_CotH_CotH2/3/7"/>
</dbReference>
<proteinExistence type="predicted"/>
<feature type="signal peptide" evidence="2">
    <location>
        <begin position="1"/>
        <end position="36"/>
    </location>
</feature>
<gene>
    <name evidence="4" type="ORF">ENQ20_14740</name>
</gene>
<feature type="domain" description="LTD" evidence="3">
    <location>
        <begin position="873"/>
        <end position="1027"/>
    </location>
</feature>
<name>A0A7C1JLQ9_9CHLR</name>
<dbReference type="Pfam" id="PF08757">
    <property type="entry name" value="CotH"/>
    <property type="match status" value="1"/>
</dbReference>
<sequence length="1058" mass="118489">MMNSKNPTAKIRKKAIKYVKLRLAFILMMALQPLMGAPTLQATDEQPVTAAATSTVIINEIHHDPSPASSWNEFIELYNTGAAPVDLSGWALAGGIDYEFPGGVVIAPGGYLVVAINPSVLEHSFGVQALGPFRGRLSNDGDRVILRNARAQEVDRVEYGVGFPWPIVGYTVERSIGLLNAGADNALGAAWRAMTPTPGRANQGVVDNLPPLLLSVEHTPQAPNARDTVTIRARAVDSDGVHRVTLWVQVVPPGGYIRITDPEYATQWTPYEMQKSGEDLYVYTLPASIVRHRYLIRYRVEAVDNGGRSVTAPFPDDPQPNFALFVNDGPVSWYAAVNPHQGDPKVVYRFNRMRPLPIYHLIANPADVADAQFIPPSMRASGYMGTEFLWRGTFVYDGIVYDHIGFRARGQVYRYATGKNKWKFNFLPGHRLIAKDAYGNPYPVPWDKLNLSGGMQHANRGYRGEHGVFESLALRIFSMMGVPAPASHFVHFRVVDSVYEITTNQYEGDFWGLYLAVEEMDRRFLRARGLPDGNLYKMKNGLGDLDNHGLDQPADGSDLAAFMQAYSQPQNESWWRTHFDLENYYRFRAALEAVRHYDVDEGKNYYFFRNPQDGRWSIWPWDTDLTWADRFFGQGNEPFRDRVLPFAEFNKAYQNHLRELRDLLFNPEQIDLLIDETAALIDTSADGLSMVDADRALWDYNPILRSRYVIEDRARWGEFYKNSPTGDFRGMMAYMKSWARSRMAWIDQTLLTDGGAPTKPSVTYTGPAGYPADALTFTASAFSDPQGDALAGVQWRAAQVVWPGLPGHSPDAPNRYEIDSGWTSPVMPRLTPFQVPYGVCMPGFACRVRVRMMDSTGRWSHWSEPLHFVVGQPTMPPTRALKITEIMYNPPDEGAVPGRELEFIELKNIRNTTLDLSNVQITNAIEYRFPPGFTLMPGEFVVLAADSTRFAARYGISAHDNYRGQLNNSGETIEVKDAFGRAIFQVTYSDSNGWPVEADGGGKSLVLVDPNADDDPNQPSSWRTSTRIGGSPGADDPEPGGEPIELNEWIYLPVISRR</sequence>
<dbReference type="Gene3D" id="2.60.40.1260">
    <property type="entry name" value="Lamin Tail domain"/>
    <property type="match status" value="2"/>
</dbReference>
<dbReference type="PANTHER" id="PTHR40050">
    <property type="entry name" value="INNER SPORE COAT PROTEIN H"/>
    <property type="match status" value="1"/>
</dbReference>
<feature type="chain" id="PRO_5028286841" description="LTD domain-containing protein" evidence="2">
    <location>
        <begin position="37"/>
        <end position="1058"/>
    </location>
</feature>
<organism evidence="4">
    <name type="scientific">Caldilinea aerophila</name>
    <dbReference type="NCBI Taxonomy" id="133453"/>
    <lineage>
        <taxon>Bacteria</taxon>
        <taxon>Bacillati</taxon>
        <taxon>Chloroflexota</taxon>
        <taxon>Caldilineae</taxon>
        <taxon>Caldilineales</taxon>
        <taxon>Caldilineaceae</taxon>
        <taxon>Caldilinea</taxon>
    </lineage>
</organism>
<reference evidence="4" key="1">
    <citation type="journal article" date="2020" name="mSystems">
        <title>Genome- and Community-Level Interaction Insights into Carbon Utilization and Element Cycling Functions of Hydrothermarchaeota in Hydrothermal Sediment.</title>
        <authorList>
            <person name="Zhou Z."/>
            <person name="Liu Y."/>
            <person name="Xu W."/>
            <person name="Pan J."/>
            <person name="Luo Z.H."/>
            <person name="Li M."/>
        </authorList>
    </citation>
    <scope>NUCLEOTIDE SEQUENCE [LARGE SCALE GENOMIC DNA]</scope>
    <source>
        <strain evidence="4">SpSt-289</strain>
    </source>
</reference>
<dbReference type="InterPro" id="IPR036415">
    <property type="entry name" value="Lamin_tail_dom_sf"/>
</dbReference>
<feature type="region of interest" description="Disordered" evidence="1">
    <location>
        <begin position="1010"/>
        <end position="1044"/>
    </location>
</feature>
<evidence type="ECO:0000256" key="1">
    <source>
        <dbReference type="SAM" id="MobiDB-lite"/>
    </source>
</evidence>
<dbReference type="SUPFAM" id="SSF74853">
    <property type="entry name" value="Lamin A/C globular tail domain"/>
    <property type="match status" value="2"/>
</dbReference>
<evidence type="ECO:0000256" key="2">
    <source>
        <dbReference type="SAM" id="SignalP"/>
    </source>
</evidence>
<protein>
    <recommendedName>
        <fullName evidence="3">LTD domain-containing protein</fullName>
    </recommendedName>
</protein>
<evidence type="ECO:0000259" key="3">
    <source>
        <dbReference type="PROSITE" id="PS51841"/>
    </source>
</evidence>
<evidence type="ECO:0000313" key="4">
    <source>
        <dbReference type="EMBL" id="HDX32726.1"/>
    </source>
</evidence>
<dbReference type="InterPro" id="IPR001322">
    <property type="entry name" value="Lamin_tail_dom"/>
</dbReference>
<comment type="caution">
    <text evidence="4">The sequence shown here is derived from an EMBL/GenBank/DDBJ whole genome shotgun (WGS) entry which is preliminary data.</text>
</comment>
<dbReference type="Pfam" id="PF00932">
    <property type="entry name" value="LTD"/>
    <property type="match status" value="2"/>
</dbReference>
<accession>A0A7C1JLQ9</accession>
<feature type="compositionally biased region" description="Polar residues" evidence="1">
    <location>
        <begin position="1017"/>
        <end position="1028"/>
    </location>
</feature>
<dbReference type="PANTHER" id="PTHR40050:SF1">
    <property type="entry name" value="INNER SPORE COAT PROTEIN H"/>
    <property type="match status" value="1"/>
</dbReference>
<dbReference type="AlphaFoldDB" id="A0A7C1JLQ9"/>